<keyword evidence="10 12" id="KW-0472">Membrane</keyword>
<dbReference type="AlphaFoldDB" id="A0A913WX85"/>
<keyword evidence="8 12" id="KW-1133">Transmembrane helix</keyword>
<dbReference type="InterPro" id="IPR027359">
    <property type="entry name" value="Volt_channel_dom_sf"/>
</dbReference>
<evidence type="ECO:0000313" key="15">
    <source>
        <dbReference type="EnsemblMetazoa" id="XP_020895529.1"/>
    </source>
</evidence>
<dbReference type="InterPro" id="IPR011333">
    <property type="entry name" value="SKP1/BTB/POZ_sf"/>
</dbReference>
<comment type="subcellular location">
    <subcellularLocation>
        <location evidence="1">Membrane</location>
        <topology evidence="1">Multi-pass membrane protein</topology>
    </subcellularLocation>
</comment>
<feature type="domain" description="Ion transport" evidence="13">
    <location>
        <begin position="171"/>
        <end position="425"/>
    </location>
</feature>
<proteinExistence type="predicted"/>
<evidence type="ECO:0000256" key="8">
    <source>
        <dbReference type="ARBA" id="ARBA00022989"/>
    </source>
</evidence>
<dbReference type="PRINTS" id="PR01491">
    <property type="entry name" value="KVCHANNEL"/>
</dbReference>
<dbReference type="InterPro" id="IPR028325">
    <property type="entry name" value="VG_K_chnl"/>
</dbReference>
<dbReference type="GeneID" id="110234493"/>
<dbReference type="InterPro" id="IPR003968">
    <property type="entry name" value="K_chnl_volt-dep_Kv"/>
</dbReference>
<dbReference type="PRINTS" id="PR00169">
    <property type="entry name" value="KCHANNEL"/>
</dbReference>
<dbReference type="Pfam" id="PF02214">
    <property type="entry name" value="BTB_2"/>
    <property type="match status" value="1"/>
</dbReference>
<name>A0A913WX85_EXADI</name>
<dbReference type="Gene3D" id="1.20.120.350">
    <property type="entry name" value="Voltage-gated potassium channels. Chain C"/>
    <property type="match status" value="1"/>
</dbReference>
<dbReference type="EnsemblMetazoa" id="XM_021039870.2">
    <property type="protein sequence ID" value="XP_020895529.1"/>
    <property type="gene ID" value="LOC110234493"/>
</dbReference>
<keyword evidence="2" id="KW-0813">Transport</keyword>
<keyword evidence="4 12" id="KW-0812">Transmembrane</keyword>
<organism evidence="15 16">
    <name type="scientific">Exaiptasia diaphana</name>
    <name type="common">Tropical sea anemone</name>
    <name type="synonym">Aiptasia pulchella</name>
    <dbReference type="NCBI Taxonomy" id="2652724"/>
    <lineage>
        <taxon>Eukaryota</taxon>
        <taxon>Metazoa</taxon>
        <taxon>Cnidaria</taxon>
        <taxon>Anthozoa</taxon>
        <taxon>Hexacorallia</taxon>
        <taxon>Actiniaria</taxon>
        <taxon>Aiptasiidae</taxon>
        <taxon>Exaiptasia</taxon>
    </lineage>
</organism>
<dbReference type="OMA" id="LWFEYPR"/>
<evidence type="ECO:0000256" key="4">
    <source>
        <dbReference type="ARBA" id="ARBA00022692"/>
    </source>
</evidence>
<dbReference type="SUPFAM" id="SSF54695">
    <property type="entry name" value="POZ domain"/>
    <property type="match status" value="1"/>
</dbReference>
<dbReference type="SUPFAM" id="SSF81324">
    <property type="entry name" value="Voltage-gated potassium channels"/>
    <property type="match status" value="1"/>
</dbReference>
<dbReference type="Gene3D" id="1.10.287.70">
    <property type="match status" value="1"/>
</dbReference>
<evidence type="ECO:0000259" key="14">
    <source>
        <dbReference type="Pfam" id="PF02214"/>
    </source>
</evidence>
<dbReference type="GO" id="GO:0008076">
    <property type="term" value="C:voltage-gated potassium channel complex"/>
    <property type="evidence" value="ECO:0007669"/>
    <property type="project" value="InterPro"/>
</dbReference>
<evidence type="ECO:0000256" key="6">
    <source>
        <dbReference type="ARBA" id="ARBA00022882"/>
    </source>
</evidence>
<dbReference type="FunFam" id="1.10.287.70:FF:000028">
    <property type="entry name" value="potassium voltage-gated channel subfamily D member 3"/>
    <property type="match status" value="1"/>
</dbReference>
<dbReference type="PANTHER" id="PTHR11537">
    <property type="entry name" value="VOLTAGE-GATED POTASSIUM CHANNEL"/>
    <property type="match status" value="1"/>
</dbReference>
<feature type="transmembrane region" description="Helical" evidence="12">
    <location>
        <begin position="170"/>
        <end position="190"/>
    </location>
</feature>
<protein>
    <recommendedName>
        <fullName evidence="17">Potassium channel</fullName>
    </recommendedName>
</protein>
<evidence type="ECO:0000256" key="3">
    <source>
        <dbReference type="ARBA" id="ARBA00022538"/>
    </source>
</evidence>
<evidence type="ECO:0008006" key="17">
    <source>
        <dbReference type="Google" id="ProtNLM"/>
    </source>
</evidence>
<keyword evidence="7" id="KW-0630">Potassium</keyword>
<evidence type="ECO:0000259" key="13">
    <source>
        <dbReference type="Pfam" id="PF00520"/>
    </source>
</evidence>
<keyword evidence="3" id="KW-0633">Potassium transport</keyword>
<feature type="transmembrane region" description="Helical" evidence="12">
    <location>
        <begin position="402"/>
        <end position="423"/>
    </location>
</feature>
<dbReference type="GO" id="GO:0001508">
    <property type="term" value="P:action potential"/>
    <property type="evidence" value="ECO:0007669"/>
    <property type="project" value="TreeGrafter"/>
</dbReference>
<dbReference type="PANTHER" id="PTHR11537:SF113">
    <property type="entry name" value="POTASSIUM VOLTAGE-GATED CHANNEL PROTEIN SHAKER"/>
    <property type="match status" value="1"/>
</dbReference>
<keyword evidence="6" id="KW-0851">Voltage-gated channel</keyword>
<feature type="domain" description="Potassium channel tetramerisation-type BTB" evidence="14">
    <location>
        <begin position="40"/>
        <end position="123"/>
    </location>
</feature>
<evidence type="ECO:0000256" key="5">
    <source>
        <dbReference type="ARBA" id="ARBA00022826"/>
    </source>
</evidence>
<reference evidence="15" key="1">
    <citation type="submission" date="2022-11" db="UniProtKB">
        <authorList>
            <consortium name="EnsemblMetazoa"/>
        </authorList>
    </citation>
    <scope>IDENTIFICATION</scope>
</reference>
<sequence>MFKGISSISAPTGFKRHTSYYPNRELTYSSHIPAYRSPRIVINVSGMRYETYEETLSNYPETLLGCPVRRKEYFNPSTNEYVFLRDKHSFNAILFYYQSRGILSKPDDVSEVLFSKELEFYGIIPPWEQANHEENNMEESQDIALPPNCLKRTLWLWFEYPRSSNVARGLALWSVFVIVVSTIAFCVETLPALKIRKQFSTTVKNIVFNNISREDISGQWNVTERFQSDQSAQSHDVVDHWFIIEATSVVWFTVEYLVRLYSAPCFIKFVRSPMGIMDIVAIMPFYFTLTITLNPFEVQSFAVLLALRLFRVLRIFKLSRYSSALGLLVKTLYASSDQLKSLCFCFLVGVILFSSAIFYAEDDVTTYPSIPHAFWWTIITMTSVGYGDVVPVSIAGRLVGSLCAMCGLILFCLPTPVLVSNFIKYYLNDGITKDQKKKQFADNLKALFLRNSKQ</sequence>
<keyword evidence="5" id="KW-0631">Potassium channel</keyword>
<dbReference type="GO" id="GO:0051260">
    <property type="term" value="P:protein homooligomerization"/>
    <property type="evidence" value="ECO:0007669"/>
    <property type="project" value="InterPro"/>
</dbReference>
<dbReference type="RefSeq" id="XP_020895529.1">
    <property type="nucleotide sequence ID" value="XM_021039870.2"/>
</dbReference>
<dbReference type="OrthoDB" id="415460at2759"/>
<evidence type="ECO:0000256" key="7">
    <source>
        <dbReference type="ARBA" id="ARBA00022958"/>
    </source>
</evidence>
<dbReference type="InterPro" id="IPR005821">
    <property type="entry name" value="Ion_trans_dom"/>
</dbReference>
<keyword evidence="9" id="KW-0406">Ion transport</keyword>
<dbReference type="FunFam" id="1.20.120.350:FF:000074">
    <property type="entry name" value="SHaW family of potassium channels"/>
    <property type="match status" value="1"/>
</dbReference>
<dbReference type="Proteomes" id="UP000887567">
    <property type="component" value="Unplaced"/>
</dbReference>
<dbReference type="InterPro" id="IPR003131">
    <property type="entry name" value="T1-type_BTB"/>
</dbReference>
<evidence type="ECO:0000313" key="16">
    <source>
        <dbReference type="Proteomes" id="UP000887567"/>
    </source>
</evidence>
<dbReference type="Gene3D" id="3.30.710.10">
    <property type="entry name" value="Potassium Channel Kv1.1, Chain A"/>
    <property type="match status" value="1"/>
</dbReference>
<feature type="transmembrane region" description="Helical" evidence="12">
    <location>
        <begin position="372"/>
        <end position="390"/>
    </location>
</feature>
<evidence type="ECO:0000256" key="12">
    <source>
        <dbReference type="SAM" id="Phobius"/>
    </source>
</evidence>
<dbReference type="GO" id="GO:0005251">
    <property type="term" value="F:delayed rectifier potassium channel activity"/>
    <property type="evidence" value="ECO:0007669"/>
    <property type="project" value="TreeGrafter"/>
</dbReference>
<dbReference type="KEGG" id="epa:110234493"/>
<keyword evidence="11" id="KW-0407">Ion channel</keyword>
<keyword evidence="16" id="KW-1185">Reference proteome</keyword>
<dbReference type="PRINTS" id="PR01496">
    <property type="entry name" value="SHAKERCHANEL"/>
</dbReference>
<evidence type="ECO:0000256" key="9">
    <source>
        <dbReference type="ARBA" id="ARBA00023065"/>
    </source>
</evidence>
<evidence type="ECO:0000256" key="2">
    <source>
        <dbReference type="ARBA" id="ARBA00022448"/>
    </source>
</evidence>
<dbReference type="InterPro" id="IPR003972">
    <property type="entry name" value="K_chnl_volt-dep_Kv1"/>
</dbReference>
<evidence type="ECO:0000256" key="10">
    <source>
        <dbReference type="ARBA" id="ARBA00023136"/>
    </source>
</evidence>
<evidence type="ECO:0000256" key="1">
    <source>
        <dbReference type="ARBA" id="ARBA00004141"/>
    </source>
</evidence>
<evidence type="ECO:0000256" key="11">
    <source>
        <dbReference type="ARBA" id="ARBA00023303"/>
    </source>
</evidence>
<feature type="transmembrane region" description="Helical" evidence="12">
    <location>
        <begin position="339"/>
        <end position="360"/>
    </location>
</feature>
<accession>A0A913WX85</accession>
<dbReference type="Pfam" id="PF00520">
    <property type="entry name" value="Ion_trans"/>
    <property type="match status" value="1"/>
</dbReference>